<dbReference type="Gene3D" id="3.30.40.10">
    <property type="entry name" value="Zinc/RING finger domain, C3HC4 (zinc finger)"/>
    <property type="match status" value="1"/>
</dbReference>
<dbReference type="Pfam" id="PF13923">
    <property type="entry name" value="zf-C3HC4_2"/>
    <property type="match status" value="1"/>
</dbReference>
<dbReference type="PROSITE" id="PS51382">
    <property type="entry name" value="SPX"/>
    <property type="match status" value="1"/>
</dbReference>
<keyword evidence="5" id="KW-0479">Metal-binding</keyword>
<comment type="pathway">
    <text evidence="2">Protein modification; protein ubiquitination.</text>
</comment>
<dbReference type="InterPro" id="IPR033326">
    <property type="entry name" value="BAH1"/>
</dbReference>
<keyword evidence="6 9" id="KW-0863">Zinc-finger</keyword>
<evidence type="ECO:0000313" key="14">
    <source>
        <dbReference type="Proteomes" id="UP001491310"/>
    </source>
</evidence>
<evidence type="ECO:0000256" key="9">
    <source>
        <dbReference type="PROSITE-ProRule" id="PRU00175"/>
    </source>
</evidence>
<evidence type="ECO:0000256" key="2">
    <source>
        <dbReference type="ARBA" id="ARBA00004906"/>
    </source>
</evidence>
<dbReference type="EMBL" id="JALJOT010000005">
    <property type="protein sequence ID" value="KAK9915162.1"/>
    <property type="molecule type" value="Genomic_DNA"/>
</dbReference>
<evidence type="ECO:0000259" key="12">
    <source>
        <dbReference type="PROSITE" id="PS51382"/>
    </source>
</evidence>
<evidence type="ECO:0000256" key="7">
    <source>
        <dbReference type="ARBA" id="ARBA00022786"/>
    </source>
</evidence>
<reference evidence="13 14" key="1">
    <citation type="journal article" date="2024" name="Nat. Commun.">
        <title>Phylogenomics reveals the evolutionary origins of lichenization in chlorophyte algae.</title>
        <authorList>
            <person name="Puginier C."/>
            <person name="Libourel C."/>
            <person name="Otte J."/>
            <person name="Skaloud P."/>
            <person name="Haon M."/>
            <person name="Grisel S."/>
            <person name="Petersen M."/>
            <person name="Berrin J.G."/>
            <person name="Delaux P.M."/>
            <person name="Dal Grande F."/>
            <person name="Keller J."/>
        </authorList>
    </citation>
    <scope>NUCLEOTIDE SEQUENCE [LARGE SCALE GENOMIC DNA]</scope>
    <source>
        <strain evidence="13 14">SAG 216-7</strain>
    </source>
</reference>
<proteinExistence type="predicted"/>
<evidence type="ECO:0000256" key="4">
    <source>
        <dbReference type="ARBA" id="ARBA00022679"/>
    </source>
</evidence>
<keyword evidence="4" id="KW-0808">Transferase</keyword>
<comment type="caution">
    <text evidence="13">The sequence shown here is derived from an EMBL/GenBank/DDBJ whole genome shotgun (WGS) entry which is preliminary data.</text>
</comment>
<evidence type="ECO:0000313" key="13">
    <source>
        <dbReference type="EMBL" id="KAK9915162.1"/>
    </source>
</evidence>
<evidence type="ECO:0000256" key="6">
    <source>
        <dbReference type="ARBA" id="ARBA00022771"/>
    </source>
</evidence>
<evidence type="ECO:0000256" key="10">
    <source>
        <dbReference type="SAM" id="MobiDB-lite"/>
    </source>
</evidence>
<dbReference type="InterPro" id="IPR004331">
    <property type="entry name" value="SPX_dom"/>
</dbReference>
<evidence type="ECO:0000259" key="11">
    <source>
        <dbReference type="PROSITE" id="PS50089"/>
    </source>
</evidence>
<dbReference type="PANTHER" id="PTHR46764">
    <property type="entry name" value="E3 UBIQUITIN-PROTEIN LIGASE BAH1"/>
    <property type="match status" value="1"/>
</dbReference>
<dbReference type="SMART" id="SM00184">
    <property type="entry name" value="RING"/>
    <property type="match status" value="1"/>
</dbReference>
<dbReference type="PROSITE" id="PS50089">
    <property type="entry name" value="ZF_RING_2"/>
    <property type="match status" value="1"/>
</dbReference>
<dbReference type="SUPFAM" id="SSF57850">
    <property type="entry name" value="RING/U-box"/>
    <property type="match status" value="1"/>
</dbReference>
<gene>
    <name evidence="13" type="ORF">WJX75_005452</name>
</gene>
<dbReference type="InterPro" id="IPR001841">
    <property type="entry name" value="Znf_RING"/>
</dbReference>
<dbReference type="EC" id="2.3.2.27" evidence="3"/>
<keyword evidence="8" id="KW-0862">Zinc</keyword>
<feature type="domain" description="RING-type" evidence="11">
    <location>
        <begin position="316"/>
        <end position="370"/>
    </location>
</feature>
<feature type="region of interest" description="Disordered" evidence="10">
    <location>
        <begin position="245"/>
        <end position="273"/>
    </location>
</feature>
<comment type="catalytic activity">
    <reaction evidence="1">
        <text>S-ubiquitinyl-[E2 ubiquitin-conjugating enzyme]-L-cysteine + [acceptor protein]-L-lysine = [E2 ubiquitin-conjugating enzyme]-L-cysteine + N(6)-ubiquitinyl-[acceptor protein]-L-lysine.</text>
        <dbReference type="EC" id="2.3.2.27"/>
    </reaction>
</comment>
<organism evidence="13 14">
    <name type="scientific">Coccomyxa subellipsoidea</name>
    <dbReference type="NCBI Taxonomy" id="248742"/>
    <lineage>
        <taxon>Eukaryota</taxon>
        <taxon>Viridiplantae</taxon>
        <taxon>Chlorophyta</taxon>
        <taxon>core chlorophytes</taxon>
        <taxon>Trebouxiophyceae</taxon>
        <taxon>Trebouxiophyceae incertae sedis</taxon>
        <taxon>Coccomyxaceae</taxon>
        <taxon>Coccomyxa</taxon>
    </lineage>
</organism>
<accession>A0ABR2YU01</accession>
<keyword evidence="7" id="KW-0833">Ubl conjugation pathway</keyword>
<keyword evidence="14" id="KW-1185">Reference proteome</keyword>
<feature type="domain" description="SPX" evidence="12">
    <location>
        <begin position="1"/>
        <end position="159"/>
    </location>
</feature>
<sequence>MKYSQYLKALDSDAPPEWRGKFLAYKRLKKMLRRQSQGCSICKVDSDAPRKCACDAAFFEQLHGEVQAVNREFARVAKRVIKISQQDGQQQTTLLCCFHLGMCSSLLQPKTNGSINMDTLVSMAEWCRRYAQINSVGLRKILKKHDKLYKNRAGHMYMQEIWSGPRRRYGTFLHSPLLDELKSLEAMLARQAAKRAKNQGAAERPDDPSVTVRMSGDHFEGAQRLSLPMLPSMSSNLAVAQHYEKDYEKESASGSPKGAAPPPPGREQHGASEEVAQAVHANEAAMREVLQLSRVSVASSGTGSNGEPDVDMEYQCPICLDAMYQPLGLECGHKFCADCAFSAVGKGNALGTVRAILDHVRLDAACPECRTKGVFSHAIELKTTEQLIKQRYPKAWAERAEEARTKEKRLRELLAIQRQRQQTQSHLGRVPF</sequence>
<dbReference type="PANTHER" id="PTHR46764:SF2">
    <property type="entry name" value="E3 UBIQUITIN-PROTEIN LIGASE BAH1-LIKE-RELATED"/>
    <property type="match status" value="1"/>
</dbReference>
<evidence type="ECO:0000256" key="8">
    <source>
        <dbReference type="ARBA" id="ARBA00022833"/>
    </source>
</evidence>
<evidence type="ECO:0000256" key="3">
    <source>
        <dbReference type="ARBA" id="ARBA00012483"/>
    </source>
</evidence>
<dbReference type="Proteomes" id="UP001491310">
    <property type="component" value="Unassembled WGS sequence"/>
</dbReference>
<protein>
    <recommendedName>
        <fullName evidence="3">RING-type E3 ubiquitin transferase</fullName>
        <ecNumber evidence="3">2.3.2.27</ecNumber>
    </recommendedName>
</protein>
<evidence type="ECO:0000256" key="1">
    <source>
        <dbReference type="ARBA" id="ARBA00000900"/>
    </source>
</evidence>
<feature type="region of interest" description="Disordered" evidence="10">
    <location>
        <begin position="195"/>
        <end position="214"/>
    </location>
</feature>
<evidence type="ECO:0000256" key="5">
    <source>
        <dbReference type="ARBA" id="ARBA00022723"/>
    </source>
</evidence>
<dbReference type="CDD" id="cd14447">
    <property type="entry name" value="SPX"/>
    <property type="match status" value="1"/>
</dbReference>
<dbReference type="InterPro" id="IPR017907">
    <property type="entry name" value="Znf_RING_CS"/>
</dbReference>
<name>A0ABR2YU01_9CHLO</name>
<dbReference type="PROSITE" id="PS00518">
    <property type="entry name" value="ZF_RING_1"/>
    <property type="match status" value="1"/>
</dbReference>
<dbReference type="InterPro" id="IPR013083">
    <property type="entry name" value="Znf_RING/FYVE/PHD"/>
</dbReference>